<dbReference type="AlphaFoldDB" id="A0A017T5M5"/>
<dbReference type="InterPro" id="IPR017871">
    <property type="entry name" value="ABC_transporter-like_CS"/>
</dbReference>
<evidence type="ECO:0000256" key="2">
    <source>
        <dbReference type="ARBA" id="ARBA00022448"/>
    </source>
</evidence>
<dbReference type="Gene3D" id="3.40.50.300">
    <property type="entry name" value="P-loop containing nucleotide triphosphate hydrolases"/>
    <property type="match status" value="1"/>
</dbReference>
<dbReference type="GO" id="GO:0016887">
    <property type="term" value="F:ATP hydrolysis activity"/>
    <property type="evidence" value="ECO:0007669"/>
    <property type="project" value="InterPro"/>
</dbReference>
<dbReference type="OrthoDB" id="9782163at2"/>
<dbReference type="Pfam" id="PF00005">
    <property type="entry name" value="ABC_tran"/>
    <property type="match status" value="1"/>
</dbReference>
<comment type="caution">
    <text evidence="6">The sequence shown here is derived from an EMBL/GenBank/DDBJ whole genome shotgun (WGS) entry which is preliminary data.</text>
</comment>
<keyword evidence="2" id="KW-0813">Transport</keyword>
<evidence type="ECO:0000256" key="4">
    <source>
        <dbReference type="ARBA" id="ARBA00022840"/>
    </source>
</evidence>
<name>A0A017T5M5_9BACT</name>
<sequence length="208" mass="21223">MSLDLDGVRKRFGGREVLRGAALRADPGTLCALVGSNGVGKSTLLGVVAGILEPDAGTVTLDGASLLGRNAPARKRLGYVPESAAAPPHLAVRELLALVAALKHAALPADDLLERVGARATLDQLVGSLSLGQRRRACLAAALVGDPTLLVLDEPTNGLDPAGMTMLAELLREHAARGGIALVATHDLSFTEAIAARSVHLVGGCVEG</sequence>
<evidence type="ECO:0000256" key="1">
    <source>
        <dbReference type="ARBA" id="ARBA00005417"/>
    </source>
</evidence>
<dbReference type="PANTHER" id="PTHR43335">
    <property type="entry name" value="ABC TRANSPORTER, ATP-BINDING PROTEIN"/>
    <property type="match status" value="1"/>
</dbReference>
<dbReference type="EMBL" id="ASRX01000032">
    <property type="protein sequence ID" value="EYF04543.1"/>
    <property type="molecule type" value="Genomic_DNA"/>
</dbReference>
<dbReference type="SMART" id="SM00382">
    <property type="entry name" value="AAA"/>
    <property type="match status" value="1"/>
</dbReference>
<dbReference type="InterPro" id="IPR027417">
    <property type="entry name" value="P-loop_NTPase"/>
</dbReference>
<dbReference type="RefSeq" id="WP_044243957.1">
    <property type="nucleotide sequence ID" value="NZ_ASRX01000032.1"/>
</dbReference>
<dbReference type="InterPro" id="IPR003593">
    <property type="entry name" value="AAA+_ATPase"/>
</dbReference>
<gene>
    <name evidence="6" type="ORF">CAP_4363</name>
</gene>
<reference evidence="6 7" key="1">
    <citation type="submission" date="2013-05" db="EMBL/GenBank/DDBJ databases">
        <title>Genome assembly of Chondromyces apiculatus DSM 436.</title>
        <authorList>
            <person name="Sharma G."/>
            <person name="Khatri I."/>
            <person name="Kaur C."/>
            <person name="Mayilraj S."/>
            <person name="Subramanian S."/>
        </authorList>
    </citation>
    <scope>NUCLEOTIDE SEQUENCE [LARGE SCALE GENOMIC DNA]</scope>
    <source>
        <strain evidence="6 7">DSM 436</strain>
    </source>
</reference>
<dbReference type="eggNOG" id="COG1131">
    <property type="taxonomic scope" value="Bacteria"/>
</dbReference>
<protein>
    <submittedName>
        <fullName evidence="6">ABC transporter related protein</fullName>
    </submittedName>
</protein>
<dbReference type="CDD" id="cd03230">
    <property type="entry name" value="ABC_DR_subfamily_A"/>
    <property type="match status" value="1"/>
</dbReference>
<evidence type="ECO:0000313" key="6">
    <source>
        <dbReference type="EMBL" id="EYF04543.1"/>
    </source>
</evidence>
<dbReference type="PROSITE" id="PS50893">
    <property type="entry name" value="ABC_TRANSPORTER_2"/>
    <property type="match status" value="1"/>
</dbReference>
<accession>A0A017T5M5</accession>
<dbReference type="SUPFAM" id="SSF52540">
    <property type="entry name" value="P-loop containing nucleoside triphosphate hydrolases"/>
    <property type="match status" value="1"/>
</dbReference>
<keyword evidence="7" id="KW-1185">Reference proteome</keyword>
<dbReference type="PROSITE" id="PS00211">
    <property type="entry name" value="ABC_TRANSPORTER_1"/>
    <property type="match status" value="1"/>
</dbReference>
<proteinExistence type="inferred from homology"/>
<keyword evidence="3" id="KW-0547">Nucleotide-binding</keyword>
<keyword evidence="4" id="KW-0067">ATP-binding</keyword>
<dbReference type="STRING" id="1192034.CAP_4363"/>
<evidence type="ECO:0000256" key="3">
    <source>
        <dbReference type="ARBA" id="ARBA00022741"/>
    </source>
</evidence>
<comment type="similarity">
    <text evidence="1">Belongs to the ABC transporter superfamily.</text>
</comment>
<dbReference type="GO" id="GO:0005524">
    <property type="term" value="F:ATP binding"/>
    <property type="evidence" value="ECO:0007669"/>
    <property type="project" value="UniProtKB-KW"/>
</dbReference>
<dbReference type="InterPro" id="IPR003439">
    <property type="entry name" value="ABC_transporter-like_ATP-bd"/>
</dbReference>
<evidence type="ECO:0000259" key="5">
    <source>
        <dbReference type="PROSITE" id="PS50893"/>
    </source>
</evidence>
<evidence type="ECO:0000313" key="7">
    <source>
        <dbReference type="Proteomes" id="UP000019678"/>
    </source>
</evidence>
<dbReference type="Proteomes" id="UP000019678">
    <property type="component" value="Unassembled WGS sequence"/>
</dbReference>
<feature type="domain" description="ABC transporter" evidence="5">
    <location>
        <begin position="3"/>
        <end position="208"/>
    </location>
</feature>
<organism evidence="6 7">
    <name type="scientific">Chondromyces apiculatus DSM 436</name>
    <dbReference type="NCBI Taxonomy" id="1192034"/>
    <lineage>
        <taxon>Bacteria</taxon>
        <taxon>Pseudomonadati</taxon>
        <taxon>Myxococcota</taxon>
        <taxon>Polyangia</taxon>
        <taxon>Polyangiales</taxon>
        <taxon>Polyangiaceae</taxon>
        <taxon>Chondromyces</taxon>
    </lineage>
</organism>